<dbReference type="EMBL" id="JARBHB010000006">
    <property type="protein sequence ID" value="KAJ8880276.1"/>
    <property type="molecule type" value="Genomic_DNA"/>
</dbReference>
<sequence length="250" mass="27470">MLHVASLWTRLPARRRIVGRGWCFASRTVSLFHLGPLLGPRDYSRTVRLCPDFQPVAERGDTTISNWNRIREDPGSIPGLAILISACRAGTANNVDRNSLAYHLARYPLCQTRKGYKELRLPPQHCPVSLSTRLLVRNCTRSFVPSRASRSNLGDMEDLTSRTGSSGESRSNPPSTHGQQTTCLISRGAAVAERLASSSPAKAIWAQSPAGWESRRTMPLVGGFSRGSPASHVPLIPALLHTHLSRPHRL</sequence>
<proteinExistence type="predicted"/>
<dbReference type="Proteomes" id="UP001159363">
    <property type="component" value="Chromosome 5"/>
</dbReference>
<organism evidence="2 3">
    <name type="scientific">Dryococelus australis</name>
    <dbReference type="NCBI Taxonomy" id="614101"/>
    <lineage>
        <taxon>Eukaryota</taxon>
        <taxon>Metazoa</taxon>
        <taxon>Ecdysozoa</taxon>
        <taxon>Arthropoda</taxon>
        <taxon>Hexapoda</taxon>
        <taxon>Insecta</taxon>
        <taxon>Pterygota</taxon>
        <taxon>Neoptera</taxon>
        <taxon>Polyneoptera</taxon>
        <taxon>Phasmatodea</taxon>
        <taxon>Verophasmatodea</taxon>
        <taxon>Anareolatae</taxon>
        <taxon>Phasmatidae</taxon>
        <taxon>Eurycanthinae</taxon>
        <taxon>Dryococelus</taxon>
    </lineage>
</organism>
<evidence type="ECO:0000313" key="3">
    <source>
        <dbReference type="Proteomes" id="UP001159363"/>
    </source>
</evidence>
<name>A0ABQ9H7I8_9NEOP</name>
<reference evidence="2 3" key="1">
    <citation type="submission" date="2023-02" db="EMBL/GenBank/DDBJ databases">
        <title>LHISI_Scaffold_Assembly.</title>
        <authorList>
            <person name="Stuart O.P."/>
            <person name="Cleave R."/>
            <person name="Magrath M.J.L."/>
            <person name="Mikheyev A.S."/>
        </authorList>
    </citation>
    <scope>NUCLEOTIDE SEQUENCE [LARGE SCALE GENOMIC DNA]</scope>
    <source>
        <strain evidence="2">Daus_M_001</strain>
        <tissue evidence="2">Leg muscle</tissue>
    </source>
</reference>
<feature type="region of interest" description="Disordered" evidence="1">
    <location>
        <begin position="150"/>
        <end position="180"/>
    </location>
</feature>
<comment type="caution">
    <text evidence="2">The sequence shown here is derived from an EMBL/GenBank/DDBJ whole genome shotgun (WGS) entry which is preliminary data.</text>
</comment>
<feature type="compositionally biased region" description="Low complexity" evidence="1">
    <location>
        <begin position="161"/>
        <end position="171"/>
    </location>
</feature>
<gene>
    <name evidence="2" type="ORF">PR048_016742</name>
</gene>
<accession>A0ABQ9H7I8</accession>
<protein>
    <submittedName>
        <fullName evidence="2">Uncharacterized protein</fullName>
    </submittedName>
</protein>
<evidence type="ECO:0000256" key="1">
    <source>
        <dbReference type="SAM" id="MobiDB-lite"/>
    </source>
</evidence>
<evidence type="ECO:0000313" key="2">
    <source>
        <dbReference type="EMBL" id="KAJ8880276.1"/>
    </source>
</evidence>
<keyword evidence="3" id="KW-1185">Reference proteome</keyword>